<dbReference type="InterPro" id="IPR051908">
    <property type="entry name" value="Ribosomal_N-acetyltransferase"/>
</dbReference>
<dbReference type="Proteomes" id="UP000092024">
    <property type="component" value="Unassembled WGS sequence"/>
</dbReference>
<dbReference type="Pfam" id="PF13302">
    <property type="entry name" value="Acetyltransf_3"/>
    <property type="match status" value="1"/>
</dbReference>
<keyword evidence="3" id="KW-1185">Reference proteome</keyword>
<dbReference type="PANTHER" id="PTHR43441">
    <property type="entry name" value="RIBOSOMAL-PROTEIN-SERINE ACETYLTRANSFERASE"/>
    <property type="match status" value="1"/>
</dbReference>
<dbReference type="PROSITE" id="PS51186">
    <property type="entry name" value="GNAT"/>
    <property type="match status" value="1"/>
</dbReference>
<evidence type="ECO:0000259" key="1">
    <source>
        <dbReference type="PROSITE" id="PS51186"/>
    </source>
</evidence>
<reference evidence="2 3" key="1">
    <citation type="submission" date="2016-05" db="EMBL/GenBank/DDBJ databases">
        <title>Paenibacillus oryzae. sp. nov., isolated from the rice root.</title>
        <authorList>
            <person name="Zhang J."/>
            <person name="Zhang X."/>
        </authorList>
    </citation>
    <scope>NUCLEOTIDE SEQUENCE [LARGE SCALE GENOMIC DNA]</scope>
    <source>
        <strain evidence="2 3">1DrF-4</strain>
    </source>
</reference>
<dbReference type="InterPro" id="IPR000182">
    <property type="entry name" value="GNAT_dom"/>
</dbReference>
<feature type="domain" description="N-acetyltransferase" evidence="1">
    <location>
        <begin position="22"/>
        <end position="183"/>
    </location>
</feature>
<comment type="caution">
    <text evidence="2">The sequence shown here is derived from an EMBL/GenBank/DDBJ whole genome shotgun (WGS) entry which is preliminary data.</text>
</comment>
<name>A0A1A5YI81_9BACL</name>
<dbReference type="SUPFAM" id="SSF55729">
    <property type="entry name" value="Acyl-CoA N-acyltransferases (Nat)"/>
    <property type="match status" value="1"/>
</dbReference>
<dbReference type="GO" id="GO:0005737">
    <property type="term" value="C:cytoplasm"/>
    <property type="evidence" value="ECO:0007669"/>
    <property type="project" value="TreeGrafter"/>
</dbReference>
<proteinExistence type="predicted"/>
<dbReference type="Gene3D" id="3.40.630.30">
    <property type="match status" value="1"/>
</dbReference>
<evidence type="ECO:0000313" key="2">
    <source>
        <dbReference type="EMBL" id="OBR65307.1"/>
    </source>
</evidence>
<dbReference type="InterPro" id="IPR016181">
    <property type="entry name" value="Acyl_CoA_acyltransferase"/>
</dbReference>
<organism evidence="2 3">
    <name type="scientific">Paenibacillus oryzae</name>
    <dbReference type="NCBI Taxonomy" id="1844972"/>
    <lineage>
        <taxon>Bacteria</taxon>
        <taxon>Bacillati</taxon>
        <taxon>Bacillota</taxon>
        <taxon>Bacilli</taxon>
        <taxon>Bacillales</taxon>
        <taxon>Paenibacillaceae</taxon>
        <taxon>Paenibacillus</taxon>
    </lineage>
</organism>
<dbReference type="EMBL" id="LYPA01000058">
    <property type="protein sequence ID" value="OBR65307.1"/>
    <property type="molecule type" value="Genomic_DNA"/>
</dbReference>
<dbReference type="GO" id="GO:0008999">
    <property type="term" value="F:protein-N-terminal-alanine acetyltransferase activity"/>
    <property type="evidence" value="ECO:0007669"/>
    <property type="project" value="TreeGrafter"/>
</dbReference>
<protein>
    <submittedName>
        <fullName evidence="2">Acetyltransferase</fullName>
    </submittedName>
</protein>
<dbReference type="GO" id="GO:1990189">
    <property type="term" value="F:protein N-terminal-serine acetyltransferase activity"/>
    <property type="evidence" value="ECO:0007669"/>
    <property type="project" value="TreeGrafter"/>
</dbReference>
<dbReference type="RefSeq" id="WP_068683358.1">
    <property type="nucleotide sequence ID" value="NZ_LYPA01000058.1"/>
</dbReference>
<gene>
    <name evidence="2" type="ORF">A7K91_15235</name>
</gene>
<dbReference type="OrthoDB" id="9799321at2"/>
<dbReference type="STRING" id="1844972.A7K91_15235"/>
<evidence type="ECO:0000313" key="3">
    <source>
        <dbReference type="Proteomes" id="UP000092024"/>
    </source>
</evidence>
<keyword evidence="2" id="KW-0808">Transferase</keyword>
<accession>A0A1A5YI81</accession>
<dbReference type="AlphaFoldDB" id="A0A1A5YI81"/>
<sequence>MSDHPEGQVLLDFPEQFESERLIIRAPLWGDGASNNEAIKESIEELRPWMPWASKIPSVEESEINIRMSRLEFLERKDLRLLLTLKDGGTIIGSSGLHRIDWKARKFEIGYWIRTSYAKQGFMTEAVNAIADFAITQLKANRIEIRCDERNKRSAHVAQRCGFTLEGILRSEVCGVDGQLTNTMVFSKIRGIEF</sequence>
<dbReference type="PANTHER" id="PTHR43441:SF3">
    <property type="entry name" value="ACETYLTRANSFERASE"/>
    <property type="match status" value="1"/>
</dbReference>